<comment type="caution">
    <text evidence="2">The sequence shown here is derived from an EMBL/GenBank/DDBJ whole genome shotgun (WGS) entry which is preliminary data.</text>
</comment>
<dbReference type="SUPFAM" id="SSF50494">
    <property type="entry name" value="Trypsin-like serine proteases"/>
    <property type="match status" value="1"/>
</dbReference>
<dbReference type="Gene3D" id="2.40.10.10">
    <property type="entry name" value="Trypsin-like serine proteases"/>
    <property type="match status" value="1"/>
</dbReference>
<feature type="non-terminal residue" evidence="2">
    <location>
        <position position="1"/>
    </location>
</feature>
<dbReference type="AlphaFoldDB" id="X0ZPD5"/>
<proteinExistence type="predicted"/>
<dbReference type="GO" id="GO:0004252">
    <property type="term" value="F:serine-type endopeptidase activity"/>
    <property type="evidence" value="ECO:0007669"/>
    <property type="project" value="InterPro"/>
</dbReference>
<dbReference type="Pfam" id="PF00089">
    <property type="entry name" value="Trypsin"/>
    <property type="match status" value="1"/>
</dbReference>
<name>X0ZPD5_9ZZZZ</name>
<dbReference type="GO" id="GO:0006508">
    <property type="term" value="P:proteolysis"/>
    <property type="evidence" value="ECO:0007669"/>
    <property type="project" value="InterPro"/>
</dbReference>
<evidence type="ECO:0000313" key="2">
    <source>
        <dbReference type="EMBL" id="GAG50046.1"/>
    </source>
</evidence>
<dbReference type="InterPro" id="IPR009003">
    <property type="entry name" value="Peptidase_S1_PA"/>
</dbReference>
<evidence type="ECO:0000259" key="1">
    <source>
        <dbReference type="Pfam" id="PF00089"/>
    </source>
</evidence>
<accession>X0ZPD5</accession>
<gene>
    <name evidence="2" type="ORF">S01H1_80782</name>
</gene>
<dbReference type="InterPro" id="IPR043504">
    <property type="entry name" value="Peptidase_S1_PA_chymotrypsin"/>
</dbReference>
<feature type="domain" description="Peptidase S1" evidence="1">
    <location>
        <begin position="10"/>
        <end position="69"/>
    </location>
</feature>
<protein>
    <recommendedName>
        <fullName evidence="1">Peptidase S1 domain-containing protein</fullName>
    </recommendedName>
</protein>
<sequence length="91" mass="9929">TVKTESGDLSTGTAFHIGDGWLATAAHVVSGGEIDEVAPERYHQNLTVDKIIQHSDPNVDLAILKTNLDLSHYLTKTTIIRLFQVDFGPTL</sequence>
<dbReference type="EMBL" id="BARS01054584">
    <property type="protein sequence ID" value="GAG50046.1"/>
    <property type="molecule type" value="Genomic_DNA"/>
</dbReference>
<reference evidence="2" key="1">
    <citation type="journal article" date="2014" name="Front. Microbiol.">
        <title>High frequency of phylogenetically diverse reductive dehalogenase-homologous genes in deep subseafloor sedimentary metagenomes.</title>
        <authorList>
            <person name="Kawai M."/>
            <person name="Futagami T."/>
            <person name="Toyoda A."/>
            <person name="Takaki Y."/>
            <person name="Nishi S."/>
            <person name="Hori S."/>
            <person name="Arai W."/>
            <person name="Tsubouchi T."/>
            <person name="Morono Y."/>
            <person name="Uchiyama I."/>
            <person name="Ito T."/>
            <person name="Fujiyama A."/>
            <person name="Inagaki F."/>
            <person name="Takami H."/>
        </authorList>
    </citation>
    <scope>NUCLEOTIDE SEQUENCE</scope>
    <source>
        <strain evidence="2">Expedition CK06-06</strain>
    </source>
</reference>
<dbReference type="InterPro" id="IPR001254">
    <property type="entry name" value="Trypsin_dom"/>
</dbReference>
<organism evidence="2">
    <name type="scientific">marine sediment metagenome</name>
    <dbReference type="NCBI Taxonomy" id="412755"/>
    <lineage>
        <taxon>unclassified sequences</taxon>
        <taxon>metagenomes</taxon>
        <taxon>ecological metagenomes</taxon>
    </lineage>
</organism>